<comment type="caution">
    <text evidence="1">The sequence shown here is derived from an EMBL/GenBank/DDBJ whole genome shotgun (WGS) entry which is preliminary data.</text>
</comment>
<evidence type="ECO:0000313" key="1">
    <source>
        <dbReference type="EMBL" id="GII76667.1"/>
    </source>
</evidence>
<reference evidence="1" key="1">
    <citation type="submission" date="2021-01" db="EMBL/GenBank/DDBJ databases">
        <title>Whole genome shotgun sequence of Sphaerisporangium rufum NBRC 109079.</title>
        <authorList>
            <person name="Komaki H."/>
            <person name="Tamura T."/>
        </authorList>
    </citation>
    <scope>NUCLEOTIDE SEQUENCE</scope>
    <source>
        <strain evidence="1">NBRC 109079</strain>
    </source>
</reference>
<name>A0A919QZ52_9ACTN</name>
<accession>A0A919QZ52</accession>
<dbReference type="EMBL" id="BOOU01000024">
    <property type="protein sequence ID" value="GII76667.1"/>
    <property type="molecule type" value="Genomic_DNA"/>
</dbReference>
<protein>
    <submittedName>
        <fullName evidence="1">Uncharacterized protein</fullName>
    </submittedName>
</protein>
<sequence>MMDTCSGRTDVASVHVGADDNLLVVPHILPLRVPREALTLTVAEWLGITHTP</sequence>
<evidence type="ECO:0000313" key="2">
    <source>
        <dbReference type="Proteomes" id="UP000655287"/>
    </source>
</evidence>
<gene>
    <name evidence="1" type="ORF">Sru01_16490</name>
</gene>
<organism evidence="1 2">
    <name type="scientific">Sphaerisporangium rufum</name>
    <dbReference type="NCBI Taxonomy" id="1381558"/>
    <lineage>
        <taxon>Bacteria</taxon>
        <taxon>Bacillati</taxon>
        <taxon>Actinomycetota</taxon>
        <taxon>Actinomycetes</taxon>
        <taxon>Streptosporangiales</taxon>
        <taxon>Streptosporangiaceae</taxon>
        <taxon>Sphaerisporangium</taxon>
    </lineage>
</organism>
<dbReference type="RefSeq" id="WP_203983283.1">
    <property type="nucleotide sequence ID" value="NZ_BOOU01000024.1"/>
</dbReference>
<proteinExistence type="predicted"/>
<dbReference type="Proteomes" id="UP000655287">
    <property type="component" value="Unassembled WGS sequence"/>
</dbReference>
<dbReference type="AlphaFoldDB" id="A0A919QZ52"/>
<keyword evidence="2" id="KW-1185">Reference proteome</keyword>